<reference evidence="3 4" key="1">
    <citation type="submission" date="2023-01" db="EMBL/GenBank/DDBJ databases">
        <title>Analysis of 21 Apiospora genomes using comparative genomics revels a genus with tremendous synthesis potential of carbohydrate active enzymes and secondary metabolites.</title>
        <authorList>
            <person name="Sorensen T."/>
        </authorList>
    </citation>
    <scope>NUCLEOTIDE SEQUENCE [LARGE SCALE GENOMIC DNA]</scope>
    <source>
        <strain evidence="3 4">CBS 20057</strain>
    </source>
</reference>
<sequence length="499" mass="55461">MEPLIDEKGKVSKSKRSRVRCCSMIDWWQEIWSFLFSVLCLLGMVILLSRIQNRPLTSWSFVVSPNALISVLSTASKACLILPVSECISQLKWMHLVESKRENRLTNLQDFDNASRGPLGSFRFLFHTPTRAWLPYLGCAITLVAVATDAFVQQILGFETELVLASKVYSELRTAQDVYEWDGDASFEMQKSVNLALYGEPQLPDLHCPGSICDYPSFASIGATSKCQDVTTRSSRDCIMGEPQRDFQEQWCNFTSPGGFQLQSNQMHIYDSTLRGMQGTSSTTKNSIYTEVPYPDVLLDFGVLQYPYDFIEPTGSVQIHECTLKMSAVDVRSGIPISQILQHKRFKPAISYADSQRQLGSVGFGRFSQPQRPGDPGERLGRHNSQDARRTQLDRDPRPRLKLRGLDQSALGLDILACRLGARRGSTPPRRHVPNPPRAAAGLEVFVDAIAAGARVLPGAKPRAEAAWDSAVPESEDGRDSESSYQVRQSGGGLRYGGI</sequence>
<dbReference type="Proteomes" id="UP001396898">
    <property type="component" value="Unassembled WGS sequence"/>
</dbReference>
<keyword evidence="4" id="KW-1185">Reference proteome</keyword>
<keyword evidence="2" id="KW-1133">Transmembrane helix</keyword>
<proteinExistence type="predicted"/>
<accession>A0ABR1SN32</accession>
<evidence type="ECO:0000313" key="3">
    <source>
        <dbReference type="EMBL" id="KAK8035743.1"/>
    </source>
</evidence>
<feature type="transmembrane region" description="Helical" evidence="2">
    <location>
        <begin position="133"/>
        <end position="152"/>
    </location>
</feature>
<dbReference type="PANTHER" id="PTHR35394">
    <property type="entry name" value="DUF3176 DOMAIN-CONTAINING PROTEIN"/>
    <property type="match status" value="1"/>
</dbReference>
<dbReference type="Pfam" id="PF11374">
    <property type="entry name" value="DUF3176"/>
    <property type="match status" value="1"/>
</dbReference>
<feature type="region of interest" description="Disordered" evidence="1">
    <location>
        <begin position="362"/>
        <end position="404"/>
    </location>
</feature>
<evidence type="ECO:0000256" key="2">
    <source>
        <dbReference type="SAM" id="Phobius"/>
    </source>
</evidence>
<feature type="compositionally biased region" description="Gly residues" evidence="1">
    <location>
        <begin position="490"/>
        <end position="499"/>
    </location>
</feature>
<dbReference type="EMBL" id="JAQQWI010000005">
    <property type="protein sequence ID" value="KAK8035743.1"/>
    <property type="molecule type" value="Genomic_DNA"/>
</dbReference>
<evidence type="ECO:0000313" key="4">
    <source>
        <dbReference type="Proteomes" id="UP001396898"/>
    </source>
</evidence>
<organism evidence="3 4">
    <name type="scientific">Apiospora marii</name>
    <dbReference type="NCBI Taxonomy" id="335849"/>
    <lineage>
        <taxon>Eukaryota</taxon>
        <taxon>Fungi</taxon>
        <taxon>Dikarya</taxon>
        <taxon>Ascomycota</taxon>
        <taxon>Pezizomycotina</taxon>
        <taxon>Sordariomycetes</taxon>
        <taxon>Xylariomycetidae</taxon>
        <taxon>Amphisphaeriales</taxon>
        <taxon>Apiosporaceae</taxon>
        <taxon>Apiospora</taxon>
    </lineage>
</organism>
<protein>
    <submittedName>
        <fullName evidence="3">Uncharacterized protein</fullName>
    </submittedName>
</protein>
<comment type="caution">
    <text evidence="3">The sequence shown here is derived from an EMBL/GenBank/DDBJ whole genome shotgun (WGS) entry which is preliminary data.</text>
</comment>
<gene>
    <name evidence="3" type="ORF">PG991_001816</name>
</gene>
<feature type="transmembrane region" description="Helical" evidence="2">
    <location>
        <begin position="31"/>
        <end position="49"/>
    </location>
</feature>
<feature type="compositionally biased region" description="Basic and acidic residues" evidence="1">
    <location>
        <begin position="375"/>
        <end position="399"/>
    </location>
</feature>
<keyword evidence="2" id="KW-0472">Membrane</keyword>
<keyword evidence="2" id="KW-0812">Transmembrane</keyword>
<feature type="region of interest" description="Disordered" evidence="1">
    <location>
        <begin position="461"/>
        <end position="499"/>
    </location>
</feature>
<dbReference type="InterPro" id="IPR021514">
    <property type="entry name" value="DUF3176"/>
</dbReference>
<dbReference type="PANTHER" id="PTHR35394:SF5">
    <property type="entry name" value="DUF3176 DOMAIN-CONTAINING PROTEIN"/>
    <property type="match status" value="1"/>
</dbReference>
<evidence type="ECO:0000256" key="1">
    <source>
        <dbReference type="SAM" id="MobiDB-lite"/>
    </source>
</evidence>
<name>A0ABR1SN32_9PEZI</name>